<keyword evidence="2" id="KW-0645">Protease</keyword>
<keyword evidence="2" id="KW-0720">Serine protease</keyword>
<dbReference type="Proteomes" id="UP000678499">
    <property type="component" value="Unassembled WGS sequence"/>
</dbReference>
<feature type="region of interest" description="Disordered" evidence="3">
    <location>
        <begin position="1"/>
        <end position="41"/>
    </location>
</feature>
<feature type="compositionally biased region" description="Basic and acidic residues" evidence="3">
    <location>
        <begin position="662"/>
        <end position="671"/>
    </location>
</feature>
<dbReference type="GO" id="GO:0006508">
    <property type="term" value="P:proteolysis"/>
    <property type="evidence" value="ECO:0007669"/>
    <property type="project" value="UniProtKB-KW"/>
</dbReference>
<feature type="region of interest" description="Disordered" evidence="3">
    <location>
        <begin position="349"/>
        <end position="424"/>
    </location>
</feature>
<dbReference type="SUPFAM" id="SSF50494">
    <property type="entry name" value="Trypsin-like serine proteases"/>
    <property type="match status" value="1"/>
</dbReference>
<dbReference type="InterPro" id="IPR043504">
    <property type="entry name" value="Peptidase_S1_PA_chymotrypsin"/>
</dbReference>
<keyword evidence="1" id="KW-1015">Disulfide bond</keyword>
<evidence type="ECO:0000256" key="2">
    <source>
        <dbReference type="RuleBase" id="RU363034"/>
    </source>
</evidence>
<dbReference type="PROSITE" id="PS50240">
    <property type="entry name" value="TRYPSIN_DOM"/>
    <property type="match status" value="1"/>
</dbReference>
<name>A0A7R9BDJ3_9CRUS</name>
<feature type="compositionally biased region" description="Polar residues" evidence="3">
    <location>
        <begin position="790"/>
        <end position="807"/>
    </location>
</feature>
<dbReference type="Pfam" id="PF00089">
    <property type="entry name" value="Trypsin"/>
    <property type="match status" value="1"/>
</dbReference>
<dbReference type="SMART" id="SM00020">
    <property type="entry name" value="Tryp_SPc"/>
    <property type="match status" value="1"/>
</dbReference>
<feature type="compositionally biased region" description="Acidic residues" evidence="3">
    <location>
        <begin position="596"/>
        <end position="609"/>
    </location>
</feature>
<dbReference type="PANTHER" id="PTHR24252:SF7">
    <property type="entry name" value="HYALIN"/>
    <property type="match status" value="1"/>
</dbReference>
<keyword evidence="2" id="KW-0378">Hydrolase</keyword>
<dbReference type="PROSITE" id="PS00135">
    <property type="entry name" value="TRYPSIN_SER"/>
    <property type="match status" value="1"/>
</dbReference>
<feature type="compositionally biased region" description="Basic and acidic residues" evidence="3">
    <location>
        <begin position="610"/>
        <end position="620"/>
    </location>
</feature>
<dbReference type="GO" id="GO:0004252">
    <property type="term" value="F:serine-type endopeptidase activity"/>
    <property type="evidence" value="ECO:0007669"/>
    <property type="project" value="InterPro"/>
</dbReference>
<proteinExistence type="predicted"/>
<dbReference type="InterPro" id="IPR009003">
    <property type="entry name" value="Peptidase_S1_PA"/>
</dbReference>
<sequence length="1179" mass="128561">MTTNGGQEPNRPGSSGNGKRNSSSDKSKSRRSGLCDDQSTSSGLRKCALESGLIDILVRQVMGALGSTVTGVAAKRLAEEFMARLPASHLKTLIVSASTSGLPVINVAMSAWQIYSTANLILEIYNTMRASGEIDEKPAFIANEEEAAELNAVRSAHGKLRRNFGPLKSAKISRSASEPTLPRPVYVEKLEELEKSLDKTNAIYHRKSTPNETVLGIDKPVQMSLAVTSSKPIAPNDPAARVSRKDSTPLETFEPIRIKKSAPTETVPVIVNPVPVSVAATDSKPLEPSKPPAQVSRQDTTVVEPLEPERIRRTSNQVDSSSQVQVAIEEETSREMALQNLMKEAGLLENSDEDDIVEAPKKETKSQPRRKRSPSIAHVRKEENDDESTTSSRTLAAAEVIENADERPTKESNRDENESTSSVVETALTGEGLEAVAAVVGAAKTLSEPNAPQVAVLSAGPVGSKYRITTLERAPNPETQPHMSPAVQAEASQEVLARLKPSENPPDSNSVGNHSGLSNLWSVLRWRTMNASPPPLGEHTSEEHMDSEIVEPVFQVRSEPNMRSSPIWSTYVTPFLKKLRIIREDEHNENPSETERADEENQAQAEDTDQDHPKSNSRSGKADYWLRRLFNRKSSCEEIPNEKKKMKEASVVLGVESPKPAEPPKKVEKTGVGKAASRIEETEDTSAQLLSRSGQTQMNLKPQKPIQSDEPQQQGVYEVKVQHLHREAPGTTEQRVRARPVDVMSVGTPLFANVEYVTRYGLPVDRDEVKRIAIPVVPVNQHDDEDFDDSTSNPRTKNSTAKNSDTARGNDGVLALANNLRAEMRVSSGGNVSSKKPLVLQESRAEKSCCQGRKQGGSGNPKGACGCNRKPSSQSDTESFKIRLPTSACVTHDGRHVPVLILYGSSVLLQTSAFRGTIHARNYEVAHNFVFLFVGMLGYAWAPHSKIVGGELAEPGQFPYQVSFQVNYFGYSHICGGSILDETTVITAGHCCDAGFNADEMRVVLGEHDLNDDEGNEQFVDVRQYILHEDYSSFDLTNDICLLKLAGSIEFIDGVAATITLPESLEETNVNLVVSGWGTESETGDLAPVLLFAEIPTFTDEECIDLYSDFFVQPVESMICAGESGKDHCFGDSGGPLVEIGTDKLIGIVSWADGCARPGRPGVNTQVSYFIDWITENRG</sequence>
<dbReference type="OrthoDB" id="10059102at2759"/>
<feature type="compositionally biased region" description="Basic and acidic residues" evidence="3">
    <location>
        <begin position="404"/>
        <end position="417"/>
    </location>
</feature>
<feature type="region of interest" description="Disordered" evidence="3">
    <location>
        <begin position="781"/>
        <end position="810"/>
    </location>
</feature>
<evidence type="ECO:0000313" key="5">
    <source>
        <dbReference type="EMBL" id="CAD7272516.1"/>
    </source>
</evidence>
<dbReference type="EMBL" id="CAJPEX010000040">
    <property type="protein sequence ID" value="CAG0912668.1"/>
    <property type="molecule type" value="Genomic_DNA"/>
</dbReference>
<feature type="region of interest" description="Disordered" evidence="3">
    <location>
        <begin position="585"/>
        <end position="620"/>
    </location>
</feature>
<evidence type="ECO:0000259" key="4">
    <source>
        <dbReference type="PROSITE" id="PS50240"/>
    </source>
</evidence>
<gene>
    <name evidence="5" type="ORF">NMOB1V02_LOCUS445</name>
</gene>
<organism evidence="5">
    <name type="scientific">Notodromas monacha</name>
    <dbReference type="NCBI Taxonomy" id="399045"/>
    <lineage>
        <taxon>Eukaryota</taxon>
        <taxon>Metazoa</taxon>
        <taxon>Ecdysozoa</taxon>
        <taxon>Arthropoda</taxon>
        <taxon>Crustacea</taxon>
        <taxon>Oligostraca</taxon>
        <taxon>Ostracoda</taxon>
        <taxon>Podocopa</taxon>
        <taxon>Podocopida</taxon>
        <taxon>Cypridocopina</taxon>
        <taxon>Cypridoidea</taxon>
        <taxon>Cyprididae</taxon>
        <taxon>Notodromas</taxon>
    </lineage>
</organism>
<dbReference type="FunFam" id="2.40.10.10:FF:000166">
    <property type="entry name" value="Trypsin"/>
    <property type="match status" value="1"/>
</dbReference>
<evidence type="ECO:0000256" key="1">
    <source>
        <dbReference type="ARBA" id="ARBA00023157"/>
    </source>
</evidence>
<keyword evidence="6" id="KW-1185">Reference proteome</keyword>
<dbReference type="InterPro" id="IPR001314">
    <property type="entry name" value="Peptidase_S1A"/>
</dbReference>
<feature type="region of interest" description="Disordered" evidence="3">
    <location>
        <begin position="656"/>
        <end position="687"/>
    </location>
</feature>
<dbReference type="Gene3D" id="2.40.10.10">
    <property type="entry name" value="Trypsin-like serine proteases"/>
    <property type="match status" value="1"/>
</dbReference>
<dbReference type="PANTHER" id="PTHR24252">
    <property type="entry name" value="ACROSIN-RELATED"/>
    <property type="match status" value="1"/>
</dbReference>
<accession>A0A7R9BDJ3</accession>
<feature type="compositionally biased region" description="Basic and acidic residues" evidence="3">
    <location>
        <begin position="585"/>
        <end position="595"/>
    </location>
</feature>
<dbReference type="InterPro" id="IPR018114">
    <property type="entry name" value="TRYPSIN_HIS"/>
</dbReference>
<feature type="compositionally biased region" description="Low complexity" evidence="3">
    <location>
        <begin position="317"/>
        <end position="326"/>
    </location>
</feature>
<dbReference type="AlphaFoldDB" id="A0A7R9BDJ3"/>
<reference evidence="5" key="1">
    <citation type="submission" date="2020-11" db="EMBL/GenBank/DDBJ databases">
        <authorList>
            <person name="Tran Van P."/>
        </authorList>
    </citation>
    <scope>NUCLEOTIDE SEQUENCE</scope>
</reference>
<feature type="compositionally biased region" description="Low complexity" evidence="3">
    <location>
        <begin position="10"/>
        <end position="21"/>
    </location>
</feature>
<dbReference type="PROSITE" id="PS00134">
    <property type="entry name" value="TRYPSIN_HIS"/>
    <property type="match status" value="1"/>
</dbReference>
<dbReference type="InterPro" id="IPR001254">
    <property type="entry name" value="Trypsin_dom"/>
</dbReference>
<feature type="domain" description="Peptidase S1" evidence="4">
    <location>
        <begin position="947"/>
        <end position="1179"/>
    </location>
</feature>
<dbReference type="PRINTS" id="PR00722">
    <property type="entry name" value="CHYMOTRYPSIN"/>
</dbReference>
<protein>
    <recommendedName>
        <fullName evidence="4">Peptidase S1 domain-containing protein</fullName>
    </recommendedName>
</protein>
<dbReference type="InterPro" id="IPR033116">
    <property type="entry name" value="TRYPSIN_SER"/>
</dbReference>
<evidence type="ECO:0000256" key="3">
    <source>
        <dbReference type="SAM" id="MobiDB-lite"/>
    </source>
</evidence>
<evidence type="ECO:0000313" key="6">
    <source>
        <dbReference type="Proteomes" id="UP000678499"/>
    </source>
</evidence>
<feature type="region of interest" description="Disordered" evidence="3">
    <location>
        <begin position="281"/>
        <end position="326"/>
    </location>
</feature>
<dbReference type="CDD" id="cd00190">
    <property type="entry name" value="Tryp_SPc"/>
    <property type="match status" value="1"/>
</dbReference>
<dbReference type="EMBL" id="OA882077">
    <property type="protein sequence ID" value="CAD7272516.1"/>
    <property type="molecule type" value="Genomic_DNA"/>
</dbReference>